<proteinExistence type="predicted"/>
<evidence type="ECO:0000259" key="1">
    <source>
        <dbReference type="Pfam" id="PF08545"/>
    </source>
</evidence>
<dbReference type="PANTHER" id="PTHR34069">
    <property type="entry name" value="3-OXOACYL-[ACYL-CARRIER-PROTEIN] SYNTHASE 3"/>
    <property type="match status" value="1"/>
</dbReference>
<dbReference type="InterPro" id="IPR013751">
    <property type="entry name" value="ACP_syn_III_N"/>
</dbReference>
<accession>A0ABR8CSV3</accession>
<protein>
    <recommendedName>
        <fullName evidence="1">Beta-ketoacyl-[acyl-carrier-protein] synthase III N-terminal domain-containing protein</fullName>
    </recommendedName>
</protein>
<name>A0ABR8CSV3_9NOST</name>
<dbReference type="RefSeq" id="WP_190408690.1">
    <property type="nucleotide sequence ID" value="NZ_JACJRF010000040.1"/>
</dbReference>
<evidence type="ECO:0000313" key="2">
    <source>
        <dbReference type="EMBL" id="MBD2346266.1"/>
    </source>
</evidence>
<reference evidence="2 3" key="1">
    <citation type="journal article" date="2020" name="ISME J.">
        <title>Comparative genomics reveals insights into cyanobacterial evolution and habitat adaptation.</title>
        <authorList>
            <person name="Chen M.Y."/>
            <person name="Teng W.K."/>
            <person name="Zhao L."/>
            <person name="Hu C.X."/>
            <person name="Zhou Y.K."/>
            <person name="Han B.P."/>
            <person name="Song L.R."/>
            <person name="Shu W.S."/>
        </authorList>
    </citation>
    <scope>NUCLEOTIDE SEQUENCE [LARGE SCALE GENOMIC DNA]</scope>
    <source>
        <strain evidence="2 3">FACHB-260</strain>
    </source>
</reference>
<sequence>MFSNKKVYLTAPSYELGNLKDIETLDELKEDNQILETLLKFGLKKYAKSHLPPLAMAKQTAKHTLEKVSITRKEIDVLIYATSSFWDSRFYDGKEVSRLSYELGLENAYPIGVFLSECGNIHTAIRTAASLIQAGECRNILVVTTDQTQEGETRIIPPNISIASDAAASCIVSAEKGDFEIIHITQHTNAAMSELDINEKSEEYMYAVTEGIKQTLWKAMKFIEKEPRDFQQLITNNYSLLLSKTISDLGGFEFEQVYTENIARFAHALASDNLINLCDLLNNNYLNSQDLLLLLGTGSNMWGATIVSKL</sequence>
<dbReference type="EMBL" id="JACJRF010000040">
    <property type="protein sequence ID" value="MBD2346266.1"/>
    <property type="molecule type" value="Genomic_DNA"/>
</dbReference>
<dbReference type="InterPro" id="IPR016039">
    <property type="entry name" value="Thiolase-like"/>
</dbReference>
<gene>
    <name evidence="2" type="ORF">H6G18_19250</name>
</gene>
<dbReference type="Gene3D" id="3.40.47.10">
    <property type="match status" value="2"/>
</dbReference>
<keyword evidence="3" id="KW-1185">Reference proteome</keyword>
<feature type="domain" description="Beta-ketoacyl-[acyl-carrier-protein] synthase III N-terminal" evidence="1">
    <location>
        <begin position="117"/>
        <end position="189"/>
    </location>
</feature>
<organism evidence="2 3">
    <name type="scientific">Anabaena subtropica FACHB-260</name>
    <dbReference type="NCBI Taxonomy" id="2692884"/>
    <lineage>
        <taxon>Bacteria</taxon>
        <taxon>Bacillati</taxon>
        <taxon>Cyanobacteriota</taxon>
        <taxon>Cyanophyceae</taxon>
        <taxon>Nostocales</taxon>
        <taxon>Nostocaceae</taxon>
        <taxon>Anabaena</taxon>
    </lineage>
</organism>
<evidence type="ECO:0000313" key="3">
    <source>
        <dbReference type="Proteomes" id="UP000607281"/>
    </source>
</evidence>
<dbReference type="PANTHER" id="PTHR34069:SF2">
    <property type="entry name" value="BETA-KETOACYL-[ACYL-CARRIER-PROTEIN] SYNTHASE III"/>
    <property type="match status" value="1"/>
</dbReference>
<dbReference type="Pfam" id="PF08545">
    <property type="entry name" value="ACP_syn_III"/>
    <property type="match status" value="1"/>
</dbReference>
<dbReference type="SUPFAM" id="SSF53901">
    <property type="entry name" value="Thiolase-like"/>
    <property type="match status" value="1"/>
</dbReference>
<comment type="caution">
    <text evidence="2">The sequence shown here is derived from an EMBL/GenBank/DDBJ whole genome shotgun (WGS) entry which is preliminary data.</text>
</comment>
<dbReference type="Proteomes" id="UP000607281">
    <property type="component" value="Unassembled WGS sequence"/>
</dbReference>